<accession>F4PRD4</accession>
<proteinExistence type="predicted"/>
<gene>
    <name evidence="1" type="ORF">DFA_00347</name>
</gene>
<evidence type="ECO:0000313" key="1">
    <source>
        <dbReference type="EMBL" id="EGG20486.1"/>
    </source>
</evidence>
<dbReference type="AlphaFoldDB" id="F4PRD4"/>
<evidence type="ECO:0000313" key="2">
    <source>
        <dbReference type="Proteomes" id="UP000007797"/>
    </source>
</evidence>
<organism evidence="1 2">
    <name type="scientific">Cavenderia fasciculata</name>
    <name type="common">Slime mold</name>
    <name type="synonym">Dictyostelium fasciculatum</name>
    <dbReference type="NCBI Taxonomy" id="261658"/>
    <lineage>
        <taxon>Eukaryota</taxon>
        <taxon>Amoebozoa</taxon>
        <taxon>Evosea</taxon>
        <taxon>Eumycetozoa</taxon>
        <taxon>Dictyostelia</taxon>
        <taxon>Acytosteliales</taxon>
        <taxon>Cavenderiaceae</taxon>
        <taxon>Cavenderia</taxon>
    </lineage>
</organism>
<dbReference type="Proteomes" id="UP000007797">
    <property type="component" value="Unassembled WGS sequence"/>
</dbReference>
<name>F4PRD4_CACFS</name>
<keyword evidence="2" id="KW-1185">Reference proteome</keyword>
<reference evidence="2" key="1">
    <citation type="journal article" date="2011" name="Genome Res.">
        <title>Phylogeny-wide analysis of social amoeba genomes highlights ancient origins for complex intercellular communication.</title>
        <authorList>
            <person name="Heidel A.J."/>
            <person name="Lawal H.M."/>
            <person name="Felder M."/>
            <person name="Schilde C."/>
            <person name="Helps N.R."/>
            <person name="Tunggal B."/>
            <person name="Rivero F."/>
            <person name="John U."/>
            <person name="Schleicher M."/>
            <person name="Eichinger L."/>
            <person name="Platzer M."/>
            <person name="Noegel A.A."/>
            <person name="Schaap P."/>
            <person name="Gloeckner G."/>
        </authorList>
    </citation>
    <scope>NUCLEOTIDE SEQUENCE [LARGE SCALE GENOMIC DNA]</scope>
    <source>
        <strain evidence="2">SH3</strain>
    </source>
</reference>
<protein>
    <submittedName>
        <fullName evidence="1">Uncharacterized protein</fullName>
    </submittedName>
</protein>
<dbReference type="RefSeq" id="XP_004358336.1">
    <property type="nucleotide sequence ID" value="XM_004358279.1"/>
</dbReference>
<dbReference type="EMBL" id="GL883010">
    <property type="protein sequence ID" value="EGG20486.1"/>
    <property type="molecule type" value="Genomic_DNA"/>
</dbReference>
<dbReference type="KEGG" id="dfa:DFA_00347"/>
<sequence length="105" mass="12257">MNIPPTHRQTGNTNTNWIVVVFRFKMYLDNQQKWESAPAWRYIDIYLDPKDPVSDSTAWILQVNTFTVNGDVTRLANEPNNHYHTTIEALIPFTMSATINVCWEK</sequence>
<dbReference type="GeneID" id="14873010"/>